<reference evidence="2 3" key="1">
    <citation type="submission" date="2024-10" db="EMBL/GenBank/DDBJ databases">
        <authorList>
            <person name="Yang X.-N."/>
        </authorList>
    </citation>
    <scope>NUCLEOTIDE SEQUENCE [LARGE SCALE GENOMIC DNA]</scope>
    <source>
        <strain evidence="2 3">CAU 1059</strain>
    </source>
</reference>
<feature type="transmembrane region" description="Helical" evidence="1">
    <location>
        <begin position="127"/>
        <end position="150"/>
    </location>
</feature>
<feature type="transmembrane region" description="Helical" evidence="1">
    <location>
        <begin position="95"/>
        <end position="115"/>
    </location>
</feature>
<protein>
    <submittedName>
        <fullName evidence="2">Uncharacterized protein</fullName>
    </submittedName>
</protein>
<evidence type="ECO:0000313" key="2">
    <source>
        <dbReference type="EMBL" id="MFH0255220.1"/>
    </source>
</evidence>
<dbReference type="EMBL" id="JBIHMM010000005">
    <property type="protein sequence ID" value="MFH0255220.1"/>
    <property type="molecule type" value="Genomic_DNA"/>
</dbReference>
<accession>A0ABW7ICY8</accession>
<organism evidence="2 3">
    <name type="scientific">Roseovarius aquimarinus</name>
    <dbReference type="NCBI Taxonomy" id="1229156"/>
    <lineage>
        <taxon>Bacteria</taxon>
        <taxon>Pseudomonadati</taxon>
        <taxon>Pseudomonadota</taxon>
        <taxon>Alphaproteobacteria</taxon>
        <taxon>Rhodobacterales</taxon>
        <taxon>Roseobacteraceae</taxon>
        <taxon>Roseovarius</taxon>
    </lineage>
</organism>
<gene>
    <name evidence="2" type="ORF">ACGRVM_15040</name>
</gene>
<sequence>MGTRRMTGALTLIWLASLTGWLAWLILGLGMQAQIAVPLGLALGLVAAILLRDTLPLRGAVALLGPIGAVLPFVILRQMAGDLGLPIAPFGSLELLVFLGLYTAFLASAAGALPVDLYRLGYAPIPVAAFVLALCAHGLAQGMVFVPLLAVTGQAMWVMGWGSSNYFDHILHPALVPAVALVLLLRLF</sequence>
<dbReference type="Proteomes" id="UP001607157">
    <property type="component" value="Unassembled WGS sequence"/>
</dbReference>
<keyword evidence="1" id="KW-0812">Transmembrane</keyword>
<name>A0ABW7ICY8_9RHOB</name>
<feature type="transmembrane region" description="Helical" evidence="1">
    <location>
        <begin position="33"/>
        <end position="50"/>
    </location>
</feature>
<evidence type="ECO:0000256" key="1">
    <source>
        <dbReference type="SAM" id="Phobius"/>
    </source>
</evidence>
<keyword evidence="1" id="KW-0472">Membrane</keyword>
<feature type="transmembrane region" description="Helical" evidence="1">
    <location>
        <begin position="7"/>
        <end position="27"/>
    </location>
</feature>
<keyword evidence="1" id="KW-1133">Transmembrane helix</keyword>
<evidence type="ECO:0000313" key="3">
    <source>
        <dbReference type="Proteomes" id="UP001607157"/>
    </source>
</evidence>
<dbReference type="RefSeq" id="WP_377172966.1">
    <property type="nucleotide sequence ID" value="NZ_JBHTJC010000006.1"/>
</dbReference>
<comment type="caution">
    <text evidence="2">The sequence shown here is derived from an EMBL/GenBank/DDBJ whole genome shotgun (WGS) entry which is preliminary data.</text>
</comment>
<proteinExistence type="predicted"/>
<feature type="transmembrane region" description="Helical" evidence="1">
    <location>
        <begin position="57"/>
        <end position="75"/>
    </location>
</feature>
<keyword evidence="3" id="KW-1185">Reference proteome</keyword>
<feature type="transmembrane region" description="Helical" evidence="1">
    <location>
        <begin position="170"/>
        <end position="187"/>
    </location>
</feature>